<accession>A0A9X0DHW9</accession>
<sequence>MAPIHCTAIVTPAPGKEARLREILTDLGNNVEKHEKGVRKYHIFEQYDGQDGNVFVVQELYEDEAAYEAHFKTSYFVELGKILPEEGVLGAPIDIKKIKPFAGFESR</sequence>
<dbReference type="OrthoDB" id="10011777at2759"/>
<dbReference type="PANTHER" id="PTHR40624">
    <property type="entry name" value="BIOSYNTHESIS MONOOXYGENASE, PUTATIVE (AFU_ORTHOLOGUE AFUA_1G12025)-RELATED"/>
    <property type="match status" value="1"/>
</dbReference>
<dbReference type="PROSITE" id="PS51725">
    <property type="entry name" value="ABM"/>
    <property type="match status" value="1"/>
</dbReference>
<dbReference type="PANTHER" id="PTHR40624:SF1">
    <property type="entry name" value="BIOSYNTHESIS MONOOXYGENASE, PUTATIVE (AFU_ORTHOLOGUE AFUA_1G12025)-RELATED"/>
    <property type="match status" value="1"/>
</dbReference>
<dbReference type="Gene3D" id="3.30.70.100">
    <property type="match status" value="1"/>
</dbReference>
<dbReference type="InterPro" id="IPR007138">
    <property type="entry name" value="ABM_dom"/>
</dbReference>
<evidence type="ECO:0000313" key="3">
    <source>
        <dbReference type="Proteomes" id="UP001152300"/>
    </source>
</evidence>
<proteinExistence type="predicted"/>
<protein>
    <recommendedName>
        <fullName evidence="1">ABM domain-containing protein</fullName>
    </recommendedName>
</protein>
<comment type="caution">
    <text evidence="2">The sequence shown here is derived from an EMBL/GenBank/DDBJ whole genome shotgun (WGS) entry which is preliminary data.</text>
</comment>
<dbReference type="Pfam" id="PF03992">
    <property type="entry name" value="ABM"/>
    <property type="match status" value="1"/>
</dbReference>
<dbReference type="AlphaFoldDB" id="A0A9X0DHW9"/>
<feature type="domain" description="ABM" evidence="1">
    <location>
        <begin position="4"/>
        <end position="98"/>
    </location>
</feature>
<organism evidence="2 3">
    <name type="scientific">Sclerotinia nivalis</name>
    <dbReference type="NCBI Taxonomy" id="352851"/>
    <lineage>
        <taxon>Eukaryota</taxon>
        <taxon>Fungi</taxon>
        <taxon>Dikarya</taxon>
        <taxon>Ascomycota</taxon>
        <taxon>Pezizomycotina</taxon>
        <taxon>Leotiomycetes</taxon>
        <taxon>Helotiales</taxon>
        <taxon>Sclerotiniaceae</taxon>
        <taxon>Sclerotinia</taxon>
    </lineage>
</organism>
<dbReference type="InterPro" id="IPR011008">
    <property type="entry name" value="Dimeric_a/b-barrel"/>
</dbReference>
<evidence type="ECO:0000313" key="2">
    <source>
        <dbReference type="EMBL" id="KAJ8063529.1"/>
    </source>
</evidence>
<dbReference type="EMBL" id="JAPEIS010000008">
    <property type="protein sequence ID" value="KAJ8063529.1"/>
    <property type="molecule type" value="Genomic_DNA"/>
</dbReference>
<dbReference type="Proteomes" id="UP001152300">
    <property type="component" value="Unassembled WGS sequence"/>
</dbReference>
<name>A0A9X0DHW9_9HELO</name>
<reference evidence="2" key="1">
    <citation type="submission" date="2022-11" db="EMBL/GenBank/DDBJ databases">
        <title>Genome Resource of Sclerotinia nivalis Strain SnTB1, a Plant Pathogen Isolated from American Ginseng.</title>
        <authorList>
            <person name="Fan S."/>
        </authorList>
    </citation>
    <scope>NUCLEOTIDE SEQUENCE</scope>
    <source>
        <strain evidence="2">SnTB1</strain>
    </source>
</reference>
<gene>
    <name evidence="2" type="ORF">OCU04_007402</name>
</gene>
<evidence type="ECO:0000259" key="1">
    <source>
        <dbReference type="PROSITE" id="PS51725"/>
    </source>
</evidence>
<dbReference type="SUPFAM" id="SSF54909">
    <property type="entry name" value="Dimeric alpha+beta barrel"/>
    <property type="match status" value="1"/>
</dbReference>
<keyword evidence="3" id="KW-1185">Reference proteome</keyword>